<accession>A0A921LR29</accession>
<evidence type="ECO:0000256" key="4">
    <source>
        <dbReference type="ARBA" id="ARBA00022691"/>
    </source>
</evidence>
<dbReference type="InterPro" id="IPR050953">
    <property type="entry name" value="N4_N6_ade-DNA_methylase"/>
</dbReference>
<comment type="catalytic activity">
    <reaction evidence="5">
        <text>a 2'-deoxyadenosine in DNA + S-adenosyl-L-methionine = an N(6)-methyl-2'-deoxyadenosine in DNA + S-adenosyl-L-homocysteine + H(+)</text>
        <dbReference type="Rhea" id="RHEA:15197"/>
        <dbReference type="Rhea" id="RHEA-COMP:12418"/>
        <dbReference type="Rhea" id="RHEA-COMP:12419"/>
        <dbReference type="ChEBI" id="CHEBI:15378"/>
        <dbReference type="ChEBI" id="CHEBI:57856"/>
        <dbReference type="ChEBI" id="CHEBI:59789"/>
        <dbReference type="ChEBI" id="CHEBI:90615"/>
        <dbReference type="ChEBI" id="CHEBI:90616"/>
        <dbReference type="EC" id="2.1.1.72"/>
    </reaction>
</comment>
<dbReference type="GO" id="GO:0009007">
    <property type="term" value="F:site-specific DNA-methyltransferase (adenine-specific) activity"/>
    <property type="evidence" value="ECO:0007669"/>
    <property type="project" value="UniProtKB-EC"/>
</dbReference>
<dbReference type="PANTHER" id="PTHR33841">
    <property type="entry name" value="DNA METHYLTRANSFERASE YEEA-RELATED"/>
    <property type="match status" value="1"/>
</dbReference>
<protein>
    <recommendedName>
        <fullName evidence="1">site-specific DNA-methyltransferase (adenine-specific)</fullName>
        <ecNumber evidence="1">2.1.1.72</ecNumber>
    </recommendedName>
</protein>
<dbReference type="Gene3D" id="3.40.50.150">
    <property type="entry name" value="Vaccinia Virus protein VP39"/>
    <property type="match status" value="1"/>
</dbReference>
<organism evidence="7 8">
    <name type="scientific">Collinsella ihumii</name>
    <dbReference type="NCBI Taxonomy" id="1720204"/>
    <lineage>
        <taxon>Bacteria</taxon>
        <taxon>Bacillati</taxon>
        <taxon>Actinomycetota</taxon>
        <taxon>Coriobacteriia</taxon>
        <taxon>Coriobacteriales</taxon>
        <taxon>Coriobacteriaceae</taxon>
        <taxon>Collinsella</taxon>
    </lineage>
</organism>
<dbReference type="NCBIfam" id="NF033452">
    <property type="entry name" value="BREX_1_MTaseX"/>
    <property type="match status" value="1"/>
</dbReference>
<evidence type="ECO:0000313" key="7">
    <source>
        <dbReference type="EMBL" id="HJG30549.1"/>
    </source>
</evidence>
<gene>
    <name evidence="7" type="primary">pglX</name>
    <name evidence="7" type="ORF">K8U80_04035</name>
</gene>
<name>A0A921LR29_9ACTN</name>
<dbReference type="Pfam" id="PF07669">
    <property type="entry name" value="Eco57I"/>
    <property type="match status" value="1"/>
</dbReference>
<evidence type="ECO:0000256" key="5">
    <source>
        <dbReference type="ARBA" id="ARBA00047942"/>
    </source>
</evidence>
<dbReference type="Proteomes" id="UP000746751">
    <property type="component" value="Unassembled WGS sequence"/>
</dbReference>
<sequence>MDSNKIKSLAFGAREALRAEVAARIDAVLAEGSSERLDQRHKVRTLESAIEERGRDAVVESSAYTWFNRLCALRFMDANGYTPVPVVTPRPGSTQPAILADAAQGVFDPDYGFSRLVRDRVQSILAGASGSASNRSEAAYGELLIAVCEYYSESMPYLFGEAAASSLAMPRGLLAEDSILQRIVEDMDDEACASVEVLGWLYQFYVTERKDEFFASGRKATADDIAPATQLFTPNWIVRYLVENSLGRLWMLNNPDSLLVEKMDYYIVPEGEIEDFVSVYSPEELTLCDPACGSGHILVYAFDLLYEIYLEEGYLPEDIPSLILQNNLFGMEIDARAAEIAKFALEMKARGKDSDFFRRGIDANITVLESIVFEPGELDGAGLLAGDNQLQSVFAHMGEIGSLYVPDPGDSVLLDDAVRNLQGAEGMFAQKAVEKLEKMKSMVELLSNVYDCVVANPPYMGSGNLNLWMRTWVKDNYPNEKADLCTCFIRRGLLLTREKGYASMITMQSWLFEASFEYMRIEIISKLYICNLLHLGIKTFKEIGNDVVQTCAFSICKVVPNSSGMTVIKLDDVKNYGRKPVEFFNTERCYHIDIDKIRHIPGTPITAYWASNSLLEIWASCDFIEQFGTYTGSQNVTGNNDRYVRLHWEVNRSLIGRDYWVPYAKGGSFRRYYGNILHVVDWRESARNFYSSNSSSNLLDCSLWYKEGITYSAVTSRGTGFRYLPHGCVFDKGGASIITDTNLYNLLGIFNSRTASTIFMMLNPSVNLQVRDIKAFPLVMPQDERLQEASKRLVEIARSDWDSSEISLDFQICPLLNSRDTSLSQSMVHYGAQLNRQLAEAKELMERIDGYCCQLYGIDHELLPKWEERDFPVRSFNLSVEARRLISYGVGCIMGRYSVYKPGLILADAGQTLVDFEKKVPNAPFRPDKDAIVPVLDGEWFTDDMVAQFRKWLEVTYGKDSLEDNIDFIEEALGKSLRAYFVKDFYKDHCAMYQVTGSGKRPIYWMFSSPKGSFKALVYMHRYTSSTLGQILTGYLREYVEKLNASIGSLDLSDSARDKRQADKYRTMVRELADWERDVIYPLANEHISIDLDDGVKANYNKFPHALVKVAGLSSWK</sequence>
<dbReference type="GO" id="GO:0032259">
    <property type="term" value="P:methylation"/>
    <property type="evidence" value="ECO:0007669"/>
    <property type="project" value="UniProtKB-KW"/>
</dbReference>
<dbReference type="GO" id="GO:0006304">
    <property type="term" value="P:DNA modification"/>
    <property type="evidence" value="ECO:0007669"/>
    <property type="project" value="InterPro"/>
</dbReference>
<reference evidence="7" key="1">
    <citation type="journal article" date="2021" name="PeerJ">
        <title>Extensive microbial diversity within the chicken gut microbiome revealed by metagenomics and culture.</title>
        <authorList>
            <person name="Gilroy R."/>
            <person name="Ravi A."/>
            <person name="Getino M."/>
            <person name="Pursley I."/>
            <person name="Horton D.L."/>
            <person name="Alikhan N.F."/>
            <person name="Baker D."/>
            <person name="Gharbi K."/>
            <person name="Hall N."/>
            <person name="Watson M."/>
            <person name="Adriaenssens E.M."/>
            <person name="Foster-Nyarko E."/>
            <person name="Jarju S."/>
            <person name="Secka A."/>
            <person name="Antonio M."/>
            <person name="Oren A."/>
            <person name="Chaudhuri R.R."/>
            <person name="La Ragione R."/>
            <person name="Hildebrand F."/>
            <person name="Pallen M.J."/>
        </authorList>
    </citation>
    <scope>NUCLEOTIDE SEQUENCE</scope>
    <source>
        <strain evidence="7">ChiGjej2B2-7701</strain>
    </source>
</reference>
<comment type="caution">
    <text evidence="7">The sequence shown here is derived from an EMBL/GenBank/DDBJ whole genome shotgun (WGS) entry which is preliminary data.</text>
</comment>
<reference evidence="7" key="2">
    <citation type="submission" date="2021-09" db="EMBL/GenBank/DDBJ databases">
        <authorList>
            <person name="Gilroy R."/>
        </authorList>
    </citation>
    <scope>NUCLEOTIDE SEQUENCE</scope>
    <source>
        <strain evidence="7">ChiGjej2B2-7701</strain>
    </source>
</reference>
<dbReference type="EMBL" id="DYVF01000029">
    <property type="protein sequence ID" value="HJG30549.1"/>
    <property type="molecule type" value="Genomic_DNA"/>
</dbReference>
<evidence type="ECO:0000259" key="6">
    <source>
        <dbReference type="Pfam" id="PF07669"/>
    </source>
</evidence>
<keyword evidence="3 7" id="KW-0808">Transferase</keyword>
<evidence type="ECO:0000313" key="8">
    <source>
        <dbReference type="Proteomes" id="UP000746751"/>
    </source>
</evidence>
<evidence type="ECO:0000256" key="3">
    <source>
        <dbReference type="ARBA" id="ARBA00022679"/>
    </source>
</evidence>
<dbReference type="InterPro" id="IPR011639">
    <property type="entry name" value="MethylTrfase_TaqI-like_dom"/>
</dbReference>
<feature type="domain" description="Type II methyltransferase M.TaqI-like" evidence="6">
    <location>
        <begin position="326"/>
        <end position="535"/>
    </location>
</feature>
<dbReference type="PRINTS" id="PR00507">
    <property type="entry name" value="N12N6MTFRASE"/>
</dbReference>
<dbReference type="InterPro" id="IPR047939">
    <property type="entry name" value="BREX_1_PglX"/>
</dbReference>
<evidence type="ECO:0000256" key="1">
    <source>
        <dbReference type="ARBA" id="ARBA00011900"/>
    </source>
</evidence>
<evidence type="ECO:0000256" key="2">
    <source>
        <dbReference type="ARBA" id="ARBA00022603"/>
    </source>
</evidence>
<dbReference type="InterPro" id="IPR029063">
    <property type="entry name" value="SAM-dependent_MTases_sf"/>
</dbReference>
<proteinExistence type="predicted"/>
<dbReference type="AlphaFoldDB" id="A0A921LR29"/>
<dbReference type="SUPFAM" id="SSF53335">
    <property type="entry name" value="S-adenosyl-L-methionine-dependent methyltransferases"/>
    <property type="match status" value="1"/>
</dbReference>
<keyword evidence="4" id="KW-0949">S-adenosyl-L-methionine</keyword>
<keyword evidence="2 7" id="KW-0489">Methyltransferase</keyword>
<dbReference type="PANTHER" id="PTHR33841:SF1">
    <property type="entry name" value="DNA METHYLTRANSFERASE A"/>
    <property type="match status" value="1"/>
</dbReference>
<dbReference type="EC" id="2.1.1.72" evidence="1"/>